<dbReference type="GO" id="GO:0005975">
    <property type="term" value="P:carbohydrate metabolic process"/>
    <property type="evidence" value="ECO:0007669"/>
    <property type="project" value="UniProtKB-UniRule"/>
</dbReference>
<comment type="similarity">
    <text evidence="4">Belongs to the NAD(P)-dependent epimerase/dehydratase family. HldD subfamily.</text>
</comment>
<dbReference type="Proteomes" id="UP000462362">
    <property type="component" value="Unassembled WGS sequence"/>
</dbReference>
<dbReference type="InterPro" id="IPR011912">
    <property type="entry name" value="Heptose_epim"/>
</dbReference>
<evidence type="ECO:0000313" key="6">
    <source>
        <dbReference type="EMBL" id="MTU42375.1"/>
    </source>
</evidence>
<dbReference type="RefSeq" id="WP_155165051.1">
    <property type="nucleotide sequence ID" value="NZ_DBGEHT010000016.1"/>
</dbReference>
<feature type="domain" description="NAD-dependent epimerase/dehydratase" evidence="5">
    <location>
        <begin position="4"/>
        <end position="241"/>
    </location>
</feature>
<feature type="binding site" evidence="4">
    <location>
        <position position="92"/>
    </location>
    <ligand>
        <name>NADP(+)</name>
        <dbReference type="ChEBI" id="CHEBI:58349"/>
    </ligand>
</feature>
<dbReference type="PANTHER" id="PTHR43103">
    <property type="entry name" value="NUCLEOSIDE-DIPHOSPHATE-SUGAR EPIMERASE"/>
    <property type="match status" value="1"/>
</dbReference>
<organism evidence="6 7">
    <name type="scientific">Parasutterella excrementihominis</name>
    <dbReference type="NCBI Taxonomy" id="487175"/>
    <lineage>
        <taxon>Bacteria</taxon>
        <taxon>Pseudomonadati</taxon>
        <taxon>Pseudomonadota</taxon>
        <taxon>Betaproteobacteria</taxon>
        <taxon>Burkholderiales</taxon>
        <taxon>Sutterellaceae</taxon>
        <taxon>Parasutterella</taxon>
    </lineage>
</organism>
<dbReference type="EC" id="5.1.3.20" evidence="4"/>
<comment type="subunit">
    <text evidence="4">Homopentamer.</text>
</comment>
<dbReference type="UniPathway" id="UPA00356">
    <property type="reaction ID" value="UER00440"/>
</dbReference>
<feature type="binding site" evidence="4">
    <location>
        <position position="180"/>
    </location>
    <ligand>
        <name>substrate</name>
    </ligand>
</feature>
<keyword evidence="3 4" id="KW-0119">Carbohydrate metabolism</keyword>
<dbReference type="SUPFAM" id="SSF51735">
    <property type="entry name" value="NAD(P)-binding Rossmann-fold domains"/>
    <property type="match status" value="1"/>
</dbReference>
<evidence type="ECO:0000256" key="4">
    <source>
        <dbReference type="HAMAP-Rule" id="MF_01601"/>
    </source>
</evidence>
<gene>
    <name evidence="6" type="primary">rfaD</name>
    <name evidence="4" type="synonym">hldD</name>
    <name evidence="6" type="ORF">GMD42_01815</name>
</gene>
<evidence type="ECO:0000256" key="2">
    <source>
        <dbReference type="ARBA" id="ARBA00023235"/>
    </source>
</evidence>
<evidence type="ECO:0000256" key="1">
    <source>
        <dbReference type="ARBA" id="ARBA00022857"/>
    </source>
</evidence>
<feature type="binding site" evidence="4">
    <location>
        <position position="292"/>
    </location>
    <ligand>
        <name>substrate</name>
    </ligand>
</feature>
<feature type="binding site" evidence="4">
    <location>
        <position position="187"/>
    </location>
    <ligand>
        <name>substrate</name>
    </ligand>
</feature>
<dbReference type="Gene3D" id="3.40.50.720">
    <property type="entry name" value="NAD(P)-binding Rossmann-like Domain"/>
    <property type="match status" value="1"/>
</dbReference>
<comment type="caution">
    <text evidence="6">The sequence shown here is derived from an EMBL/GenBank/DDBJ whole genome shotgun (WGS) entry which is preliminary data.</text>
</comment>
<dbReference type="Pfam" id="PF01370">
    <property type="entry name" value="Epimerase"/>
    <property type="match status" value="1"/>
</dbReference>
<dbReference type="PANTHER" id="PTHR43103:SF3">
    <property type="entry name" value="ADP-L-GLYCERO-D-MANNO-HEPTOSE-6-EPIMERASE"/>
    <property type="match status" value="1"/>
</dbReference>
<feature type="binding site" evidence="4">
    <location>
        <position position="178"/>
    </location>
    <ligand>
        <name>NADP(+)</name>
        <dbReference type="ChEBI" id="CHEBI:58349"/>
    </ligand>
</feature>
<comment type="domain">
    <text evidence="4">Contains a large N-terminal NADP-binding domain, and a smaller C-terminal substrate-binding domain.</text>
</comment>
<keyword evidence="1 4" id="KW-0521">NADP</keyword>
<feature type="binding site" evidence="4">
    <location>
        <begin position="75"/>
        <end position="79"/>
    </location>
    <ligand>
        <name>NADP(+)</name>
        <dbReference type="ChEBI" id="CHEBI:58349"/>
    </ligand>
</feature>
<dbReference type="EMBL" id="WNCL01000003">
    <property type="protein sequence ID" value="MTU42375.1"/>
    <property type="molecule type" value="Genomic_DNA"/>
</dbReference>
<evidence type="ECO:0000259" key="5">
    <source>
        <dbReference type="Pfam" id="PF01370"/>
    </source>
</evidence>
<feature type="binding site" evidence="4">
    <location>
        <position position="143"/>
    </location>
    <ligand>
        <name>NADP(+)</name>
        <dbReference type="ChEBI" id="CHEBI:58349"/>
    </ligand>
</feature>
<comment type="pathway">
    <text evidence="4">Nucleotide-sugar biosynthesis; ADP-L-glycero-beta-D-manno-heptose biosynthesis; ADP-L-glycero-beta-D-manno-heptose from D-glycero-beta-D-manno-heptose 7-phosphate: step 4/4.</text>
</comment>
<reference evidence="6 7" key="1">
    <citation type="journal article" date="2019" name="Nat. Med.">
        <title>A library of human gut bacterial isolates paired with longitudinal multiomics data enables mechanistic microbiome research.</title>
        <authorList>
            <person name="Poyet M."/>
            <person name="Groussin M."/>
            <person name="Gibbons S.M."/>
            <person name="Avila-Pacheco J."/>
            <person name="Jiang X."/>
            <person name="Kearney S.M."/>
            <person name="Perrotta A.R."/>
            <person name="Berdy B."/>
            <person name="Zhao S."/>
            <person name="Lieberman T.D."/>
            <person name="Swanson P.K."/>
            <person name="Smith M."/>
            <person name="Roesemann S."/>
            <person name="Alexander J.E."/>
            <person name="Rich S.A."/>
            <person name="Livny J."/>
            <person name="Vlamakis H."/>
            <person name="Clish C."/>
            <person name="Bullock K."/>
            <person name="Deik A."/>
            <person name="Scott J."/>
            <person name="Pierce K.A."/>
            <person name="Xavier R.J."/>
            <person name="Alm E.J."/>
        </authorList>
    </citation>
    <scope>NUCLEOTIDE SEQUENCE [LARGE SCALE GENOMIC DNA]</scope>
    <source>
        <strain evidence="6 7">BIOML-A2</strain>
    </source>
</reference>
<feature type="binding site" evidence="4">
    <location>
        <position position="169"/>
    </location>
    <ligand>
        <name>substrate</name>
    </ligand>
</feature>
<feature type="binding site" evidence="4">
    <location>
        <begin position="11"/>
        <end position="12"/>
    </location>
    <ligand>
        <name>NADP(+)</name>
        <dbReference type="ChEBI" id="CHEBI:58349"/>
    </ligand>
</feature>
<evidence type="ECO:0000313" key="7">
    <source>
        <dbReference type="Proteomes" id="UP000462362"/>
    </source>
</evidence>
<dbReference type="InterPro" id="IPR036291">
    <property type="entry name" value="NAD(P)-bd_dom_sf"/>
</dbReference>
<dbReference type="HAMAP" id="MF_01601">
    <property type="entry name" value="Heptose_epimerase"/>
    <property type="match status" value="1"/>
</dbReference>
<comment type="cofactor">
    <cofactor evidence="4">
        <name>NADP(+)</name>
        <dbReference type="ChEBI" id="CHEBI:58349"/>
    </cofactor>
    <text evidence="4">Binds 1 NADP(+) per subunit.</text>
</comment>
<dbReference type="GO" id="GO:0050661">
    <property type="term" value="F:NADP binding"/>
    <property type="evidence" value="ECO:0007669"/>
    <property type="project" value="InterPro"/>
</dbReference>
<dbReference type="GO" id="GO:0008712">
    <property type="term" value="F:ADP-glyceromanno-heptose 6-epimerase activity"/>
    <property type="evidence" value="ECO:0007669"/>
    <property type="project" value="UniProtKB-UniRule"/>
</dbReference>
<feature type="binding site" evidence="4">
    <location>
        <position position="54"/>
    </location>
    <ligand>
        <name>NADP(+)</name>
        <dbReference type="ChEBI" id="CHEBI:58349"/>
    </ligand>
</feature>
<protein>
    <recommendedName>
        <fullName evidence="4">ADP-L-glycero-D-manno-heptose-6-epimerase</fullName>
        <ecNumber evidence="4">5.1.3.20</ecNumber>
    </recommendedName>
    <alternativeName>
        <fullName evidence="4">ADP-L-glycero-beta-D-manno-heptose-6-epimerase</fullName>
        <shortName evidence="4">ADP-glyceromanno-heptose 6-epimerase</shortName>
        <shortName evidence="4">ADP-hep 6-epimerase</shortName>
        <shortName evidence="4">AGME</shortName>
    </alternativeName>
</protein>
<dbReference type="InterPro" id="IPR001509">
    <property type="entry name" value="Epimerase_deHydtase"/>
</dbReference>
<dbReference type="CDD" id="cd05248">
    <property type="entry name" value="ADP_GME_SDR_e"/>
    <property type="match status" value="1"/>
</dbReference>
<dbReference type="AlphaFoldDB" id="A0A6I3S3B4"/>
<feature type="active site" description="Proton acceptor" evidence="4">
    <location>
        <position position="139"/>
    </location>
</feature>
<feature type="binding site" evidence="4">
    <location>
        <begin position="32"/>
        <end position="33"/>
    </location>
    <ligand>
        <name>NADP(+)</name>
        <dbReference type="ChEBI" id="CHEBI:58349"/>
    </ligand>
</feature>
<dbReference type="Gene3D" id="3.90.25.10">
    <property type="entry name" value="UDP-galactose 4-epimerase, domain 1"/>
    <property type="match status" value="1"/>
</dbReference>
<dbReference type="GO" id="GO:0097171">
    <property type="term" value="P:ADP-L-glycero-beta-D-manno-heptose biosynthetic process"/>
    <property type="evidence" value="ECO:0007669"/>
    <property type="project" value="UniProtKB-UniPathway"/>
</dbReference>
<comment type="catalytic activity">
    <reaction evidence="4">
        <text>ADP-D-glycero-beta-D-manno-heptose = ADP-L-glycero-beta-D-manno-heptose</text>
        <dbReference type="Rhea" id="RHEA:17577"/>
        <dbReference type="ChEBI" id="CHEBI:59967"/>
        <dbReference type="ChEBI" id="CHEBI:61506"/>
        <dbReference type="EC" id="5.1.3.20"/>
    </reaction>
</comment>
<feature type="binding site" evidence="4">
    <location>
        <position position="214"/>
    </location>
    <ligand>
        <name>substrate</name>
    </ligand>
</feature>
<accession>A0A6I3S3B4</accession>
<feature type="binding site" evidence="4">
    <location>
        <begin position="201"/>
        <end position="204"/>
    </location>
    <ligand>
        <name>substrate</name>
    </ligand>
</feature>
<comment type="function">
    <text evidence="4">Catalyzes the interconversion between ADP-D-glycero-beta-D-manno-heptose and ADP-L-glycero-beta-D-manno-heptose via an epimerization at carbon 6 of the heptose.</text>
</comment>
<feature type="binding site" evidence="4">
    <location>
        <position position="170"/>
    </location>
    <ligand>
        <name>NADP(+)</name>
        <dbReference type="ChEBI" id="CHEBI:58349"/>
    </ligand>
</feature>
<feature type="binding site" evidence="4">
    <location>
        <position position="39"/>
    </location>
    <ligand>
        <name>NADP(+)</name>
        <dbReference type="ChEBI" id="CHEBI:58349"/>
    </ligand>
</feature>
<evidence type="ECO:0000256" key="3">
    <source>
        <dbReference type="ARBA" id="ARBA00023277"/>
    </source>
</evidence>
<keyword evidence="2 4" id="KW-0413">Isomerase</keyword>
<proteinExistence type="inferred from homology"/>
<dbReference type="NCBIfam" id="TIGR02197">
    <property type="entry name" value="heptose_epim"/>
    <property type="match status" value="1"/>
</dbReference>
<sequence length="331" mass="37577">MSFIVTGAAGFIGANIVKGLNNRGCNDVIAVDNLTQADKFINLADHHIIDYFDKVDFIEKVKARKIAKPEAIFHEGACSDTMEHNGHYMMENNYRYTLELFRWCQEEKIPFIYASSAATYGASNVFKEDIRYEKPLNVYGYSKYLFDQVLRKEMQKGLTAPVAGLRYFNVYGPHEQHKGRMASVAYHQFHQFRKDGKVKLFEGCLGYTNGAQMRDFVYVDDVVDVNFFCLDKSVSGIYNCGTGKAQQFNDVALTVVNTLREQEGKAALSLAEAVNQGFIEYIPFPEALVGKYQAYTQADLTELRKAGCEVKFKSVQEGTRLYMLELLKKFA</sequence>
<feature type="active site" description="Proton acceptor" evidence="4">
    <location>
        <position position="178"/>
    </location>
</feature>
<name>A0A6I3S3B4_9BURK</name>